<feature type="domain" description="Peptidase S26" evidence="8">
    <location>
        <begin position="17"/>
        <end position="211"/>
    </location>
</feature>
<evidence type="ECO:0000256" key="4">
    <source>
        <dbReference type="ARBA" id="ARBA00019232"/>
    </source>
</evidence>
<evidence type="ECO:0000256" key="1">
    <source>
        <dbReference type="ARBA" id="ARBA00000677"/>
    </source>
</evidence>
<dbReference type="Gene3D" id="2.10.109.10">
    <property type="entry name" value="Umud Fragment, subunit A"/>
    <property type="match status" value="1"/>
</dbReference>
<dbReference type="PROSITE" id="PS00761">
    <property type="entry name" value="SPASE_I_3"/>
    <property type="match status" value="1"/>
</dbReference>
<dbReference type="InterPro" id="IPR036286">
    <property type="entry name" value="LexA/Signal_pep-like_sf"/>
</dbReference>
<dbReference type="KEGG" id="samy:DB32_006104"/>
<feature type="active site" evidence="6">
    <location>
        <position position="100"/>
    </location>
</feature>
<dbReference type="GO" id="GO:0006465">
    <property type="term" value="P:signal peptide processing"/>
    <property type="evidence" value="ECO:0007669"/>
    <property type="project" value="InterPro"/>
</dbReference>
<comment type="subcellular location">
    <subcellularLocation>
        <location evidence="7">Membrane</location>
        <topology evidence="7">Single-pass type II membrane protein</topology>
    </subcellularLocation>
</comment>
<evidence type="ECO:0000256" key="3">
    <source>
        <dbReference type="ARBA" id="ARBA00013208"/>
    </source>
</evidence>
<dbReference type="SUPFAM" id="SSF51306">
    <property type="entry name" value="LexA/Signal peptidase"/>
    <property type="match status" value="1"/>
</dbReference>
<evidence type="ECO:0000313" key="10">
    <source>
        <dbReference type="Proteomes" id="UP000034883"/>
    </source>
</evidence>
<evidence type="ECO:0000256" key="7">
    <source>
        <dbReference type="RuleBase" id="RU362042"/>
    </source>
</evidence>
<dbReference type="GO" id="GO:0004252">
    <property type="term" value="F:serine-type endopeptidase activity"/>
    <property type="evidence" value="ECO:0007669"/>
    <property type="project" value="InterPro"/>
</dbReference>
<dbReference type="InterPro" id="IPR000223">
    <property type="entry name" value="Pept_S26A_signal_pept_1"/>
</dbReference>
<accession>A0A0F6W6W4</accession>
<name>A0A0F6W6W4_9BACT</name>
<proteinExistence type="inferred from homology"/>
<keyword evidence="7" id="KW-0645">Protease</keyword>
<gene>
    <name evidence="9" type="ORF">DB32_006104</name>
</gene>
<organism evidence="9 10">
    <name type="scientific">Sandaracinus amylolyticus</name>
    <dbReference type="NCBI Taxonomy" id="927083"/>
    <lineage>
        <taxon>Bacteria</taxon>
        <taxon>Pseudomonadati</taxon>
        <taxon>Myxococcota</taxon>
        <taxon>Polyangia</taxon>
        <taxon>Polyangiales</taxon>
        <taxon>Sandaracinaceae</taxon>
        <taxon>Sandaracinus</taxon>
    </lineage>
</organism>
<dbReference type="AlphaFoldDB" id="A0A0F6W6W4"/>
<dbReference type="PRINTS" id="PR00727">
    <property type="entry name" value="LEADERPTASE"/>
</dbReference>
<evidence type="ECO:0000256" key="2">
    <source>
        <dbReference type="ARBA" id="ARBA00009370"/>
    </source>
</evidence>
<dbReference type="GO" id="GO:0009003">
    <property type="term" value="F:signal peptidase activity"/>
    <property type="evidence" value="ECO:0007669"/>
    <property type="project" value="UniProtKB-EC"/>
</dbReference>
<comment type="similarity">
    <text evidence="2 7">Belongs to the peptidase S26 family.</text>
</comment>
<evidence type="ECO:0000313" key="9">
    <source>
        <dbReference type="EMBL" id="AKF08955.1"/>
    </source>
</evidence>
<dbReference type="Pfam" id="PF10502">
    <property type="entry name" value="Peptidase_S26"/>
    <property type="match status" value="1"/>
</dbReference>
<dbReference type="EMBL" id="CP011125">
    <property type="protein sequence ID" value="AKF08955.1"/>
    <property type="molecule type" value="Genomic_DNA"/>
</dbReference>
<evidence type="ECO:0000256" key="6">
    <source>
        <dbReference type="PIRSR" id="PIRSR600223-1"/>
    </source>
</evidence>
<dbReference type="EC" id="3.4.21.89" evidence="3 7"/>
<dbReference type="NCBIfam" id="TIGR02227">
    <property type="entry name" value="sigpep_I_bact"/>
    <property type="match status" value="1"/>
</dbReference>
<dbReference type="InterPro" id="IPR019533">
    <property type="entry name" value="Peptidase_S26"/>
</dbReference>
<protein>
    <recommendedName>
        <fullName evidence="4 7">Signal peptidase I</fullName>
        <ecNumber evidence="3 7">3.4.21.89</ecNumber>
    </recommendedName>
</protein>
<dbReference type="PANTHER" id="PTHR43390">
    <property type="entry name" value="SIGNAL PEPTIDASE I"/>
    <property type="match status" value="1"/>
</dbReference>
<dbReference type="InterPro" id="IPR019758">
    <property type="entry name" value="Pept_S26A_signal_pept_1_CS"/>
</dbReference>
<reference evidence="9 10" key="1">
    <citation type="submission" date="2015-03" db="EMBL/GenBank/DDBJ databases">
        <title>Genome assembly of Sandaracinus amylolyticus DSM 53668.</title>
        <authorList>
            <person name="Sharma G."/>
            <person name="Subramanian S."/>
        </authorList>
    </citation>
    <scope>NUCLEOTIDE SEQUENCE [LARGE SCALE GENOMIC DNA]</scope>
    <source>
        <strain evidence="9 10">DSM 53668</strain>
    </source>
</reference>
<evidence type="ECO:0000259" key="8">
    <source>
        <dbReference type="Pfam" id="PF10502"/>
    </source>
</evidence>
<keyword evidence="5 7" id="KW-0378">Hydrolase</keyword>
<dbReference type="CDD" id="cd06530">
    <property type="entry name" value="S26_SPase_I"/>
    <property type="match status" value="1"/>
</dbReference>
<dbReference type="GO" id="GO:0016020">
    <property type="term" value="C:membrane"/>
    <property type="evidence" value="ECO:0007669"/>
    <property type="project" value="UniProtKB-SubCell"/>
</dbReference>
<comment type="catalytic activity">
    <reaction evidence="1 7">
        <text>Cleavage of hydrophobic, N-terminal signal or leader sequences from secreted and periplasmic proteins.</text>
        <dbReference type="EC" id="3.4.21.89"/>
    </reaction>
</comment>
<dbReference type="STRING" id="927083.DB32_006104"/>
<evidence type="ECO:0000256" key="5">
    <source>
        <dbReference type="ARBA" id="ARBA00022801"/>
    </source>
</evidence>
<keyword evidence="10" id="KW-1185">Reference proteome</keyword>
<dbReference type="PANTHER" id="PTHR43390:SF1">
    <property type="entry name" value="CHLOROPLAST PROCESSING PEPTIDASE"/>
    <property type="match status" value="1"/>
</dbReference>
<sequence>MGGSSTMAHERNEGWRGHAKTILLAIVLAFGVRIGIAQAYEVDGPSMEPTMFQSERLFVARCAYGLSLPFVDEALVRWGTPQAGDVVIVQSPRDGLDLVKRVIGVAGDVIEIRDGVIHRNGVAITQREVGECDPARQLDPDPGCRVYEETLDTAEPRHWHISRSAFDLEDLPAVDVPEGHLFVVGDHRDRSNDSRFFGPVPASRLRGRVLFVD</sequence>
<feature type="active site" evidence="6">
    <location>
        <position position="46"/>
    </location>
</feature>
<dbReference type="Proteomes" id="UP000034883">
    <property type="component" value="Chromosome"/>
</dbReference>